<dbReference type="GO" id="GO:0016747">
    <property type="term" value="F:acyltransferase activity, transferring groups other than amino-acyl groups"/>
    <property type="evidence" value="ECO:0007669"/>
    <property type="project" value="UniProtKB-ARBA"/>
</dbReference>
<dbReference type="AlphaFoldDB" id="A0AAV5CJR3"/>
<name>A0AAV5CJR3_ELECO</name>
<evidence type="ECO:0000256" key="1">
    <source>
        <dbReference type="SAM" id="MobiDB-lite"/>
    </source>
</evidence>
<evidence type="ECO:0000313" key="3">
    <source>
        <dbReference type="Proteomes" id="UP001054889"/>
    </source>
</evidence>
<organism evidence="2 3">
    <name type="scientific">Eleusine coracana subsp. coracana</name>
    <dbReference type="NCBI Taxonomy" id="191504"/>
    <lineage>
        <taxon>Eukaryota</taxon>
        <taxon>Viridiplantae</taxon>
        <taxon>Streptophyta</taxon>
        <taxon>Embryophyta</taxon>
        <taxon>Tracheophyta</taxon>
        <taxon>Spermatophyta</taxon>
        <taxon>Magnoliopsida</taxon>
        <taxon>Liliopsida</taxon>
        <taxon>Poales</taxon>
        <taxon>Poaceae</taxon>
        <taxon>PACMAD clade</taxon>
        <taxon>Chloridoideae</taxon>
        <taxon>Cynodonteae</taxon>
        <taxon>Eleusininae</taxon>
        <taxon>Eleusine</taxon>
    </lineage>
</organism>
<gene>
    <name evidence="2" type="primary">ga15318</name>
    <name evidence="2" type="ORF">PR202_ga15318</name>
</gene>
<comment type="caution">
    <text evidence="2">The sequence shown here is derived from an EMBL/GenBank/DDBJ whole genome shotgun (WGS) entry which is preliminary data.</text>
</comment>
<dbReference type="Gene3D" id="3.30.559.10">
    <property type="entry name" value="Chloramphenicol acetyltransferase-like domain"/>
    <property type="match status" value="1"/>
</dbReference>
<feature type="region of interest" description="Disordered" evidence="1">
    <location>
        <begin position="66"/>
        <end position="136"/>
    </location>
</feature>
<dbReference type="Proteomes" id="UP001054889">
    <property type="component" value="Unassembled WGS sequence"/>
</dbReference>
<reference evidence="2" key="2">
    <citation type="submission" date="2021-12" db="EMBL/GenBank/DDBJ databases">
        <title>Resequencing data analysis of finger millet.</title>
        <authorList>
            <person name="Hatakeyama M."/>
            <person name="Aluri S."/>
            <person name="Balachadran M.T."/>
            <person name="Sivarajan S.R."/>
            <person name="Poveda L."/>
            <person name="Shimizu-Inatsugi R."/>
            <person name="Schlapbach R."/>
            <person name="Sreeman S.M."/>
            <person name="Shimizu K.K."/>
        </authorList>
    </citation>
    <scope>NUCLEOTIDE SEQUENCE</scope>
</reference>
<feature type="compositionally biased region" description="Gly residues" evidence="1">
    <location>
        <begin position="83"/>
        <end position="96"/>
    </location>
</feature>
<protein>
    <submittedName>
        <fullName evidence="2">Uncharacterized protein</fullName>
    </submittedName>
</protein>
<proteinExistence type="predicted"/>
<keyword evidence="3" id="KW-1185">Reference proteome</keyword>
<reference evidence="2" key="1">
    <citation type="journal article" date="2018" name="DNA Res.">
        <title>Multiple hybrid de novo genome assembly of finger millet, an orphan allotetraploid crop.</title>
        <authorList>
            <person name="Hatakeyama M."/>
            <person name="Aluri S."/>
            <person name="Balachadran M.T."/>
            <person name="Sivarajan S.R."/>
            <person name="Patrignani A."/>
            <person name="Gruter S."/>
            <person name="Poveda L."/>
            <person name="Shimizu-Inatsugi R."/>
            <person name="Baeten J."/>
            <person name="Francoijs K.J."/>
            <person name="Nataraja K.N."/>
            <person name="Reddy Y.A.N."/>
            <person name="Phadnis S."/>
            <person name="Ravikumar R.L."/>
            <person name="Schlapbach R."/>
            <person name="Sreeman S.M."/>
            <person name="Shimizu K.K."/>
        </authorList>
    </citation>
    <scope>NUCLEOTIDE SEQUENCE</scope>
</reference>
<sequence length="136" mass="14041">MVNSGVRVLGVSRVAPAENNNAGGVQVKLSLLVKRLKDSLAAALALYLPLAGRLAYAASRGGLRGVLPRTRGCGPSRRRRGAGRSGVEGTGAGAGRAVGAAGRGRRFGRRRPGEDESAPRSGEKGWVGPWESADRV</sequence>
<dbReference type="EMBL" id="BQKI01000007">
    <property type="protein sequence ID" value="GJM98322.1"/>
    <property type="molecule type" value="Genomic_DNA"/>
</dbReference>
<evidence type="ECO:0000313" key="2">
    <source>
        <dbReference type="EMBL" id="GJM98322.1"/>
    </source>
</evidence>
<feature type="compositionally biased region" description="Basic and acidic residues" evidence="1">
    <location>
        <begin position="111"/>
        <end position="123"/>
    </location>
</feature>
<dbReference type="InterPro" id="IPR023213">
    <property type="entry name" value="CAT-like_dom_sf"/>
</dbReference>
<accession>A0AAV5CJR3</accession>